<evidence type="ECO:0000313" key="2">
    <source>
        <dbReference type="EMBL" id="JAC27452.1"/>
    </source>
</evidence>
<proteinExistence type="evidence at transcript level"/>
<organism evidence="2">
    <name type="scientific">Amblyomma triste</name>
    <name type="common">Neotropical tick</name>
    <dbReference type="NCBI Taxonomy" id="251400"/>
    <lineage>
        <taxon>Eukaryota</taxon>
        <taxon>Metazoa</taxon>
        <taxon>Ecdysozoa</taxon>
        <taxon>Arthropoda</taxon>
        <taxon>Chelicerata</taxon>
        <taxon>Arachnida</taxon>
        <taxon>Acari</taxon>
        <taxon>Parasitiformes</taxon>
        <taxon>Ixodida</taxon>
        <taxon>Ixodoidea</taxon>
        <taxon>Ixodidae</taxon>
        <taxon>Amblyomminae</taxon>
        <taxon>Amblyomma</taxon>
    </lineage>
</organism>
<feature type="signal peptide" evidence="1">
    <location>
        <begin position="1"/>
        <end position="21"/>
    </location>
</feature>
<accession>A0A023G1F9</accession>
<evidence type="ECO:0000256" key="1">
    <source>
        <dbReference type="SAM" id="SignalP"/>
    </source>
</evidence>
<feature type="chain" id="PRO_5001516508" evidence="1">
    <location>
        <begin position="22"/>
        <end position="83"/>
    </location>
</feature>
<dbReference type="EMBL" id="GBBM01007966">
    <property type="protein sequence ID" value="JAC27452.1"/>
    <property type="molecule type" value="mRNA"/>
</dbReference>
<dbReference type="AlphaFoldDB" id="A0A023G1F9"/>
<protein>
    <submittedName>
        <fullName evidence="2">Putative secreted protein</fullName>
    </submittedName>
</protein>
<reference evidence="2" key="1">
    <citation type="submission" date="2014-03" db="EMBL/GenBank/DDBJ databases">
        <title>The sialotranscriptome of Amblyomma triste, Amblyomma parvum and Amblyomma cajennense ticks, uncovered by 454-based RNA-seq.</title>
        <authorList>
            <person name="Garcia G.R."/>
            <person name="Gardinassi L.G."/>
            <person name="Ribeiro J.M."/>
            <person name="Anatriello E."/>
            <person name="Ferreira B.R."/>
            <person name="Moreira H.N."/>
            <person name="Mafra C."/>
            <person name="Olegario M.M."/>
            <person name="Szabo P.J."/>
            <person name="Miranda-Santos I.K."/>
            <person name="Maruyama S.R."/>
        </authorList>
    </citation>
    <scope>NUCLEOTIDE SEQUENCE</scope>
    <source>
        <strain evidence="2">Mato Grasso do Sul</strain>
        <tissue evidence="2">Salivary glands</tissue>
    </source>
</reference>
<name>A0A023G1F9_AMBTT</name>
<keyword evidence="1" id="KW-0732">Signal</keyword>
<sequence>MAAVKVKVLLALIWFSIKASSFSPLSETVTSSKLMAEIIEIIKIFNERKKFLAVLPDSQYVIKMAPANERFQQNINEFFSRHT</sequence>